<dbReference type="RefSeq" id="WP_281241023.1">
    <property type="nucleotide sequence ID" value="NZ_FNEN01000023.1"/>
</dbReference>
<dbReference type="FunFam" id="1.10.12.10:FF:000001">
    <property type="entry name" value="Probable enoyl-CoA hydratase, mitochondrial"/>
    <property type="match status" value="1"/>
</dbReference>
<organism evidence="4 5">
    <name type="scientific">Natribacillus halophilus</name>
    <dbReference type="NCBI Taxonomy" id="549003"/>
    <lineage>
        <taxon>Bacteria</taxon>
        <taxon>Bacillati</taxon>
        <taxon>Bacillota</taxon>
        <taxon>Bacilli</taxon>
        <taxon>Bacillales</taxon>
        <taxon>Bacillaceae</taxon>
        <taxon>Natribacillus</taxon>
    </lineage>
</organism>
<comment type="similarity">
    <text evidence="1 3">Belongs to the enoyl-CoA hydratase/isomerase family.</text>
</comment>
<protein>
    <submittedName>
        <fullName evidence="4">Short chain enoyl-CoA hydratase</fullName>
    </submittedName>
</protein>
<evidence type="ECO:0000313" key="4">
    <source>
        <dbReference type="EMBL" id="SDJ24386.1"/>
    </source>
</evidence>
<dbReference type="SUPFAM" id="SSF52096">
    <property type="entry name" value="ClpP/crotonase"/>
    <property type="match status" value="1"/>
</dbReference>
<dbReference type="PANTHER" id="PTHR11941">
    <property type="entry name" value="ENOYL-COA HYDRATASE-RELATED"/>
    <property type="match status" value="1"/>
</dbReference>
<dbReference type="PANTHER" id="PTHR11941:SF175">
    <property type="entry name" value="ENOYL-COA HYDRATASE-RELATED"/>
    <property type="match status" value="1"/>
</dbReference>
<gene>
    <name evidence="4" type="ORF">SAMN04488123_1232</name>
</gene>
<dbReference type="Proteomes" id="UP000198853">
    <property type="component" value="Unassembled WGS sequence"/>
</dbReference>
<dbReference type="Pfam" id="PF00378">
    <property type="entry name" value="ECH_1"/>
    <property type="match status" value="1"/>
</dbReference>
<dbReference type="EMBL" id="FNEN01000023">
    <property type="protein sequence ID" value="SDJ24386.1"/>
    <property type="molecule type" value="Genomic_DNA"/>
</dbReference>
<reference evidence="4 5" key="1">
    <citation type="submission" date="2016-10" db="EMBL/GenBank/DDBJ databases">
        <authorList>
            <person name="de Groot N.N."/>
        </authorList>
    </citation>
    <scope>NUCLEOTIDE SEQUENCE [LARGE SCALE GENOMIC DNA]</scope>
    <source>
        <strain evidence="4 5">DSM 21771</strain>
    </source>
</reference>
<sequence length="262" mass="28526">MGTYNYVNVSTESFITTVEMDHPPANTLSAASISELREVFRTLAEDENTRAILLTGNGRFFAAGADIKEFVDAFDDYDKARKMSQAGQGLCEEIESSKKPVIAAINGAALGGGLEVAMACHYRFMSEDAVVGLPELNLGLIPSFGGTQRMRQFIGSAVTMEYILTGKNMEADKAADLGLVQQVVAGDSLRADAFSFAEQLIAGKSMTSVERAVEAITRGDYDSMEDGLKREQKFFGELFGTHDGKEGVQAFLDKRKPDFRQQ</sequence>
<dbReference type="CDD" id="cd06558">
    <property type="entry name" value="crotonase-like"/>
    <property type="match status" value="1"/>
</dbReference>
<evidence type="ECO:0000256" key="2">
    <source>
        <dbReference type="ARBA" id="ARBA00023239"/>
    </source>
</evidence>
<dbReference type="GO" id="GO:0006635">
    <property type="term" value="P:fatty acid beta-oxidation"/>
    <property type="evidence" value="ECO:0007669"/>
    <property type="project" value="TreeGrafter"/>
</dbReference>
<proteinExistence type="inferred from homology"/>
<dbReference type="AlphaFoldDB" id="A0A1G8S5B4"/>
<keyword evidence="5" id="KW-1185">Reference proteome</keyword>
<dbReference type="InterPro" id="IPR001753">
    <property type="entry name" value="Enoyl-CoA_hydra/iso"/>
</dbReference>
<keyword evidence="2" id="KW-0456">Lyase</keyword>
<dbReference type="FunFam" id="3.90.226.10:FF:000009">
    <property type="entry name" value="Carnitinyl-CoA dehydratase"/>
    <property type="match status" value="1"/>
</dbReference>
<dbReference type="InterPro" id="IPR029045">
    <property type="entry name" value="ClpP/crotonase-like_dom_sf"/>
</dbReference>
<accession>A0A1G8S5B4</accession>
<evidence type="ECO:0000313" key="5">
    <source>
        <dbReference type="Proteomes" id="UP000198853"/>
    </source>
</evidence>
<dbReference type="PROSITE" id="PS00166">
    <property type="entry name" value="ENOYL_COA_HYDRATASE"/>
    <property type="match status" value="1"/>
</dbReference>
<dbReference type="InterPro" id="IPR018376">
    <property type="entry name" value="Enoyl-CoA_hyd/isom_CS"/>
</dbReference>
<dbReference type="Gene3D" id="3.90.226.10">
    <property type="entry name" value="2-enoyl-CoA Hydratase, Chain A, domain 1"/>
    <property type="match status" value="1"/>
</dbReference>
<evidence type="ECO:0000256" key="1">
    <source>
        <dbReference type="ARBA" id="ARBA00005254"/>
    </source>
</evidence>
<dbReference type="GO" id="GO:0016836">
    <property type="term" value="F:hydro-lyase activity"/>
    <property type="evidence" value="ECO:0007669"/>
    <property type="project" value="UniProtKB-ARBA"/>
</dbReference>
<evidence type="ECO:0000256" key="3">
    <source>
        <dbReference type="RuleBase" id="RU003707"/>
    </source>
</evidence>
<name>A0A1G8S5B4_9BACI</name>